<dbReference type="InterPro" id="IPR050263">
    <property type="entry name" value="Bact_Fimbrial_Adh_Pro"/>
</dbReference>
<dbReference type="HOGENOM" id="CLU_088965_6_1_6"/>
<protein>
    <submittedName>
        <fullName evidence="3">Fimbrial protein</fullName>
    </submittedName>
</protein>
<dbReference type="InterPro" id="IPR008966">
    <property type="entry name" value="Adhesion_dom_sf"/>
</dbReference>
<feature type="domain" description="Fimbrial-type adhesion" evidence="2">
    <location>
        <begin position="26"/>
        <end position="168"/>
    </location>
</feature>
<gene>
    <name evidence="3" type="ORF">CIT292_06591</name>
</gene>
<dbReference type="InterPro" id="IPR036937">
    <property type="entry name" value="Adhesion_dom_fimbrial_sf"/>
</dbReference>
<sequence length="169" mass="18202">MMDKFKLILFYISLCTSALADDNFQINFTGTVSDATCEIQADSKNPEIKLGELYNKDLEVAGSTTDWVSFNITLLNCPSAVKSVSARFSGTPDESDMTLYKSTGDAENIAVQLQDQNTQSVLSNGTVDTVNVISTGNAVFNLQARAKTPLGGVTAGTIESLIEMTFSYN</sequence>
<dbReference type="PANTHER" id="PTHR33420">
    <property type="entry name" value="FIMBRIAL SUBUNIT ELFA-RELATED"/>
    <property type="match status" value="1"/>
</dbReference>
<feature type="signal peptide" evidence="1">
    <location>
        <begin position="1"/>
        <end position="20"/>
    </location>
</feature>
<dbReference type="PANTHER" id="PTHR33420:SF27">
    <property type="entry name" value="PROTEIN FIMG"/>
    <property type="match status" value="1"/>
</dbReference>
<dbReference type="InterPro" id="IPR000259">
    <property type="entry name" value="Adhesion_dom_fimbrial"/>
</dbReference>
<reference evidence="3 4" key="1">
    <citation type="submission" date="2010-02" db="EMBL/GenBank/DDBJ databases">
        <authorList>
            <person name="Weinstock G."/>
            <person name="Sodergren E."/>
            <person name="Clifton S."/>
            <person name="Fulton L."/>
            <person name="Fulton B."/>
            <person name="Courtney L."/>
            <person name="Fronick C."/>
            <person name="Harrison M."/>
            <person name="Strong C."/>
            <person name="Farmer C."/>
            <person name="Delahaunty K."/>
            <person name="Markovic C."/>
            <person name="Hall O."/>
            <person name="Minx P."/>
            <person name="Tomlinson C."/>
            <person name="Mitreva M."/>
            <person name="Nelson J."/>
            <person name="Hou S."/>
            <person name="Wollam A."/>
            <person name="Pepin K.H."/>
            <person name="Johnson M."/>
            <person name="Bhonagiri V."/>
            <person name="Zhang X."/>
            <person name="Suruliraj S."/>
            <person name="Warren W."/>
            <person name="Chinwalla A."/>
            <person name="Mardis E.R."/>
            <person name="Wilson R.K."/>
        </authorList>
    </citation>
    <scope>NUCLEOTIDE SEQUENCE [LARGE SCALE GENOMIC DNA]</scope>
    <source>
        <strain evidence="3 4">ATCC 29220</strain>
    </source>
</reference>
<dbReference type="Gene3D" id="2.60.40.1090">
    <property type="entry name" value="Fimbrial-type adhesion domain"/>
    <property type="match status" value="1"/>
</dbReference>
<dbReference type="Pfam" id="PF00419">
    <property type="entry name" value="Fimbrial"/>
    <property type="match status" value="1"/>
</dbReference>
<accession>D4B7R8</accession>
<feature type="chain" id="PRO_5003054578" evidence="1">
    <location>
        <begin position="21"/>
        <end position="169"/>
    </location>
</feature>
<dbReference type="GO" id="GO:0009289">
    <property type="term" value="C:pilus"/>
    <property type="evidence" value="ECO:0007669"/>
    <property type="project" value="InterPro"/>
</dbReference>
<evidence type="ECO:0000313" key="3">
    <source>
        <dbReference type="EMBL" id="EFE10421.1"/>
    </source>
</evidence>
<comment type="caution">
    <text evidence="3">The sequence shown here is derived from an EMBL/GenBank/DDBJ whole genome shotgun (WGS) entry which is preliminary data.</text>
</comment>
<dbReference type="eggNOG" id="COG3539">
    <property type="taxonomic scope" value="Bacteria"/>
</dbReference>
<keyword evidence="1" id="KW-0732">Signal</keyword>
<evidence type="ECO:0000256" key="1">
    <source>
        <dbReference type="SAM" id="SignalP"/>
    </source>
</evidence>
<dbReference type="SUPFAM" id="SSF49401">
    <property type="entry name" value="Bacterial adhesins"/>
    <property type="match status" value="1"/>
</dbReference>
<organism evidence="3 4">
    <name type="scientific">Citrobacter youngae ATCC 29220</name>
    <dbReference type="NCBI Taxonomy" id="500640"/>
    <lineage>
        <taxon>Bacteria</taxon>
        <taxon>Pseudomonadati</taxon>
        <taxon>Pseudomonadota</taxon>
        <taxon>Gammaproteobacteria</taxon>
        <taxon>Enterobacterales</taxon>
        <taxon>Enterobacteriaceae</taxon>
        <taxon>Citrobacter</taxon>
        <taxon>Citrobacter freundii complex</taxon>
    </lineage>
</organism>
<dbReference type="RefSeq" id="WP_006684034.1">
    <property type="nucleotide sequence ID" value="NZ_GG730299.1"/>
</dbReference>
<dbReference type="Proteomes" id="UP000003880">
    <property type="component" value="Unassembled WGS sequence"/>
</dbReference>
<evidence type="ECO:0000259" key="2">
    <source>
        <dbReference type="Pfam" id="PF00419"/>
    </source>
</evidence>
<dbReference type="EMBL" id="ABWL02000002">
    <property type="protein sequence ID" value="EFE10421.1"/>
    <property type="molecule type" value="Genomic_DNA"/>
</dbReference>
<evidence type="ECO:0000313" key="4">
    <source>
        <dbReference type="Proteomes" id="UP000003880"/>
    </source>
</evidence>
<dbReference type="GO" id="GO:0043709">
    <property type="term" value="P:cell adhesion involved in single-species biofilm formation"/>
    <property type="evidence" value="ECO:0007669"/>
    <property type="project" value="TreeGrafter"/>
</dbReference>
<proteinExistence type="predicted"/>
<name>D4B7R8_9ENTR</name>
<dbReference type="AlphaFoldDB" id="D4B7R8"/>